<feature type="transmembrane region" description="Helical" evidence="4">
    <location>
        <begin position="75"/>
        <end position="97"/>
    </location>
</feature>
<keyword evidence="1 4" id="KW-0812">Transmembrane</keyword>
<feature type="transmembrane region" description="Helical" evidence="4">
    <location>
        <begin position="346"/>
        <end position="365"/>
    </location>
</feature>
<feature type="domain" description="Major facilitator superfamily (MFS) profile" evidence="5">
    <location>
        <begin position="10"/>
        <end position="407"/>
    </location>
</feature>
<feature type="transmembrane region" description="Helical" evidence="4">
    <location>
        <begin position="167"/>
        <end position="188"/>
    </location>
</feature>
<dbReference type="InterPro" id="IPR036259">
    <property type="entry name" value="MFS_trans_sf"/>
</dbReference>
<accession>A0A0A3XKF1</accession>
<sequence>MPLLQVLRPTLPILIGASIMLTLSMGLRQSLGIFTQPLTHDIHISISDFTLALAVQNLAWGFLQPLAGAMTVRYGFRPIMIVGALMYIAGLILMATANGLVSIIIGAGVLIGTSLACTAAAIAMSVAARAVPETVRSTVLGIVSGAGSLGALLSAPIGQLLNEGFGWRVGLAGFVIMSVLMIPAAWYAGRVDQVPLPKPAADDIGDATAASVAKAAFGNASFAVMTCAYLVCGMQLVFLTTHLPSYLAICGLDPMLSAQTLGMIGGFNVLGSLFFGWAGQRWNKLALLGGIYILRSLALAWYFMLPATSFSTLLFGALMGFLWMGVGPLVAGAVAEMFGLRWQAMIQGLAFMSHQIGSFLGAYGGGVLYDSLGSYTVAWRIGVALGLAGGIIQVAFALIRPSQPPAPVLRTA</sequence>
<dbReference type="InterPro" id="IPR011701">
    <property type="entry name" value="MFS"/>
</dbReference>
<feature type="transmembrane region" description="Helical" evidence="4">
    <location>
        <begin position="377"/>
        <end position="399"/>
    </location>
</feature>
<dbReference type="PANTHER" id="PTHR11360:SF284">
    <property type="entry name" value="EG:103B4.3 PROTEIN-RELATED"/>
    <property type="match status" value="1"/>
</dbReference>
<evidence type="ECO:0000259" key="5">
    <source>
        <dbReference type="PROSITE" id="PS50850"/>
    </source>
</evidence>
<organism evidence="6 7">
    <name type="scientific">Bradyrhizobium japonicum</name>
    <dbReference type="NCBI Taxonomy" id="375"/>
    <lineage>
        <taxon>Bacteria</taxon>
        <taxon>Pseudomonadati</taxon>
        <taxon>Pseudomonadota</taxon>
        <taxon>Alphaproteobacteria</taxon>
        <taxon>Hyphomicrobiales</taxon>
        <taxon>Nitrobacteraceae</taxon>
        <taxon>Bradyrhizobium</taxon>
    </lineage>
</organism>
<evidence type="ECO:0000313" key="6">
    <source>
        <dbReference type="EMBL" id="KGT74815.1"/>
    </source>
</evidence>
<dbReference type="eggNOG" id="COG2814">
    <property type="taxonomic scope" value="Bacteria"/>
</dbReference>
<dbReference type="Proteomes" id="UP000030377">
    <property type="component" value="Unassembled WGS sequence"/>
</dbReference>
<dbReference type="PROSITE" id="PS50850">
    <property type="entry name" value="MFS"/>
    <property type="match status" value="1"/>
</dbReference>
<dbReference type="InterPro" id="IPR020846">
    <property type="entry name" value="MFS_dom"/>
</dbReference>
<feature type="transmembrane region" description="Helical" evidence="4">
    <location>
        <begin position="220"/>
        <end position="238"/>
    </location>
</feature>
<dbReference type="InterPro" id="IPR050327">
    <property type="entry name" value="Proton-linked_MCT"/>
</dbReference>
<dbReference type="STRING" id="375.BKD09_RS23745"/>
<feature type="transmembrane region" description="Helical" evidence="4">
    <location>
        <begin position="258"/>
        <end position="278"/>
    </location>
</feature>
<evidence type="ECO:0000256" key="4">
    <source>
        <dbReference type="SAM" id="Phobius"/>
    </source>
</evidence>
<feature type="transmembrane region" description="Helical" evidence="4">
    <location>
        <begin position="310"/>
        <end position="334"/>
    </location>
</feature>
<evidence type="ECO:0000256" key="1">
    <source>
        <dbReference type="ARBA" id="ARBA00022692"/>
    </source>
</evidence>
<evidence type="ECO:0000256" key="2">
    <source>
        <dbReference type="ARBA" id="ARBA00022989"/>
    </source>
</evidence>
<dbReference type="AlphaFoldDB" id="A0A0A3XKF1"/>
<name>A0A0A3XKF1_BRAJP</name>
<keyword evidence="3 4" id="KW-0472">Membrane</keyword>
<keyword evidence="2 4" id="KW-1133">Transmembrane helix</keyword>
<dbReference type="CDD" id="cd17355">
    <property type="entry name" value="MFS_YcxA_like"/>
    <property type="match status" value="1"/>
</dbReference>
<feature type="transmembrane region" description="Helical" evidence="4">
    <location>
        <begin position="285"/>
        <end position="304"/>
    </location>
</feature>
<feature type="transmembrane region" description="Helical" evidence="4">
    <location>
        <begin position="139"/>
        <end position="161"/>
    </location>
</feature>
<evidence type="ECO:0000256" key="3">
    <source>
        <dbReference type="ARBA" id="ARBA00023136"/>
    </source>
</evidence>
<comment type="caution">
    <text evidence="6">The sequence shown here is derived from an EMBL/GenBank/DDBJ whole genome shotgun (WGS) entry which is preliminary data.</text>
</comment>
<dbReference type="Gene3D" id="1.20.1250.20">
    <property type="entry name" value="MFS general substrate transporter like domains"/>
    <property type="match status" value="1"/>
</dbReference>
<reference evidence="6 7" key="1">
    <citation type="submission" date="2014-09" db="EMBL/GenBank/DDBJ databases">
        <title>Draft genome of Bradyrhizobium japonicum Is-34.</title>
        <authorList>
            <person name="Tsurumaru H."/>
            <person name="Yamakawa T."/>
            <person name="Hashimoto S."/>
            <person name="Okizaki K."/>
            <person name="Kanesaki Y."/>
            <person name="Yoshikawa H."/>
            <person name="Yajima S."/>
        </authorList>
    </citation>
    <scope>NUCLEOTIDE SEQUENCE [LARGE SCALE GENOMIC DNA]</scope>
    <source>
        <strain evidence="6 7">Is-34</strain>
    </source>
</reference>
<gene>
    <name evidence="6" type="ORF">MA20_36250</name>
</gene>
<dbReference type="PANTHER" id="PTHR11360">
    <property type="entry name" value="MONOCARBOXYLATE TRANSPORTER"/>
    <property type="match status" value="1"/>
</dbReference>
<dbReference type="GO" id="GO:0022857">
    <property type="term" value="F:transmembrane transporter activity"/>
    <property type="evidence" value="ECO:0007669"/>
    <property type="project" value="InterPro"/>
</dbReference>
<dbReference type="RefSeq" id="WP_041959465.1">
    <property type="nucleotide sequence ID" value="NZ_JRPN01000028.1"/>
</dbReference>
<dbReference type="SUPFAM" id="SSF103473">
    <property type="entry name" value="MFS general substrate transporter"/>
    <property type="match status" value="1"/>
</dbReference>
<feature type="transmembrane region" description="Helical" evidence="4">
    <location>
        <begin position="103"/>
        <end position="127"/>
    </location>
</feature>
<protein>
    <submittedName>
        <fullName evidence="6">MFS transporter</fullName>
    </submittedName>
</protein>
<dbReference type="EMBL" id="JRPN01000028">
    <property type="protein sequence ID" value="KGT74815.1"/>
    <property type="molecule type" value="Genomic_DNA"/>
</dbReference>
<proteinExistence type="predicted"/>
<evidence type="ECO:0000313" key="7">
    <source>
        <dbReference type="Proteomes" id="UP000030377"/>
    </source>
</evidence>
<dbReference type="Pfam" id="PF07690">
    <property type="entry name" value="MFS_1"/>
    <property type="match status" value="1"/>
</dbReference>